<keyword evidence="4" id="KW-1185">Reference proteome</keyword>
<sequence>MSENNISWFHCGRCGSLFQSPIGNTDDRTCTECGRNPSLSLEAPPARQAAPGVPDAVPPQGGSGRSSERGRHTVRKRRSSYFMFGLLAGWGLLVGLIIVGARLLWPEGRDGAQTGHRQAAASHQSTEAEITELNEAAPICTGVLSGFLNAGTPEERNQFVLDPITTAARMARFYELNPIVNIDPATIANTGGTLLALPGRRAIETQWEGADNLRLDAVFIEKNGEWRLDWDHFARYSDYPWALFLTGSGPSEGEFRLLARERLAKERKNENTVSVVLYAPRFGHSGESGSQSPEFLIRRDTRDGKLLDAAFALQRNGGRPFGVKLKSNNPDGFIRLRVKVRRVEQDGVRRFELEKVVACHWYSTDEPGVEITETPAEK</sequence>
<keyword evidence="2" id="KW-0472">Membrane</keyword>
<comment type="caution">
    <text evidence="3">The sequence shown here is derived from an EMBL/GenBank/DDBJ whole genome shotgun (WGS) entry which is preliminary data.</text>
</comment>
<evidence type="ECO:0000313" key="4">
    <source>
        <dbReference type="Proteomes" id="UP000600139"/>
    </source>
</evidence>
<evidence type="ECO:0000256" key="2">
    <source>
        <dbReference type="SAM" id="Phobius"/>
    </source>
</evidence>
<dbReference type="RefSeq" id="WP_200350274.1">
    <property type="nucleotide sequence ID" value="NZ_BAABHZ010000012.1"/>
</dbReference>
<protein>
    <submittedName>
        <fullName evidence="3">Uncharacterized protein</fullName>
    </submittedName>
</protein>
<reference evidence="3" key="1">
    <citation type="submission" date="2021-01" db="EMBL/GenBank/DDBJ databases">
        <title>Modified the classification status of verrucomicrobia.</title>
        <authorList>
            <person name="Feng X."/>
        </authorList>
    </citation>
    <scope>NUCLEOTIDE SEQUENCE</scope>
    <source>
        <strain evidence="3">JCM 18052</strain>
    </source>
</reference>
<keyword evidence="2" id="KW-0812">Transmembrane</keyword>
<feature type="region of interest" description="Disordered" evidence="1">
    <location>
        <begin position="41"/>
        <end position="72"/>
    </location>
</feature>
<evidence type="ECO:0000313" key="3">
    <source>
        <dbReference type="EMBL" id="MBK1815309.1"/>
    </source>
</evidence>
<accession>A0A934R1X4</accession>
<name>A0A934R1X4_9BACT</name>
<keyword evidence="2" id="KW-1133">Transmembrane helix</keyword>
<proteinExistence type="predicted"/>
<dbReference type="AlphaFoldDB" id="A0A934R1X4"/>
<dbReference type="EMBL" id="JAENIK010000008">
    <property type="protein sequence ID" value="MBK1815309.1"/>
    <property type="molecule type" value="Genomic_DNA"/>
</dbReference>
<evidence type="ECO:0000256" key="1">
    <source>
        <dbReference type="SAM" id="MobiDB-lite"/>
    </source>
</evidence>
<dbReference type="Proteomes" id="UP000600139">
    <property type="component" value="Unassembled WGS sequence"/>
</dbReference>
<feature type="transmembrane region" description="Helical" evidence="2">
    <location>
        <begin position="81"/>
        <end position="105"/>
    </location>
</feature>
<organism evidence="3 4">
    <name type="scientific">Luteolibacter yonseiensis</name>
    <dbReference type="NCBI Taxonomy" id="1144680"/>
    <lineage>
        <taxon>Bacteria</taxon>
        <taxon>Pseudomonadati</taxon>
        <taxon>Verrucomicrobiota</taxon>
        <taxon>Verrucomicrobiia</taxon>
        <taxon>Verrucomicrobiales</taxon>
        <taxon>Verrucomicrobiaceae</taxon>
        <taxon>Luteolibacter</taxon>
    </lineage>
</organism>
<gene>
    <name evidence="3" type="ORF">JIN84_06775</name>
</gene>